<feature type="compositionally biased region" description="Low complexity" evidence="1">
    <location>
        <begin position="246"/>
        <end position="263"/>
    </location>
</feature>
<dbReference type="PANTHER" id="PTHR39399:SF1">
    <property type="entry name" value="PROTEIN ZPS1"/>
    <property type="match status" value="1"/>
</dbReference>
<evidence type="ECO:0000256" key="1">
    <source>
        <dbReference type="SAM" id="MobiDB-lite"/>
    </source>
</evidence>
<dbReference type="PANTHER" id="PTHR39399">
    <property type="entry name" value="PROTEIN ZPS1"/>
    <property type="match status" value="1"/>
</dbReference>
<dbReference type="InterPro" id="IPR029482">
    <property type="entry name" value="HRXXH"/>
</dbReference>
<dbReference type="Proteomes" id="UP000094043">
    <property type="component" value="Chromosome 5"/>
</dbReference>
<dbReference type="GO" id="GO:0008270">
    <property type="term" value="F:zinc ion binding"/>
    <property type="evidence" value="ECO:0007669"/>
    <property type="project" value="TreeGrafter"/>
</dbReference>
<dbReference type="GO" id="GO:0005178">
    <property type="term" value="F:integrin binding"/>
    <property type="evidence" value="ECO:0007669"/>
    <property type="project" value="TreeGrafter"/>
</dbReference>
<dbReference type="RefSeq" id="XP_066069860.1">
    <property type="nucleotide sequence ID" value="XM_066213763.1"/>
</dbReference>
<gene>
    <name evidence="3" type="ORF">L203_104376</name>
</gene>
<evidence type="ECO:0000256" key="2">
    <source>
        <dbReference type="SAM" id="SignalP"/>
    </source>
</evidence>
<reference evidence="3" key="2">
    <citation type="journal article" date="2022" name="Elife">
        <title>Obligate sexual reproduction of a homothallic fungus closely related to the Cryptococcus pathogenic species complex.</title>
        <authorList>
            <person name="Passer A.R."/>
            <person name="Clancey S.A."/>
            <person name="Shea T."/>
            <person name="David-Palma M."/>
            <person name="Averette A.F."/>
            <person name="Boekhout T."/>
            <person name="Porcel B.M."/>
            <person name="Nowrousian M."/>
            <person name="Cuomo C.A."/>
            <person name="Sun S."/>
            <person name="Heitman J."/>
            <person name="Coelho M.A."/>
        </authorList>
    </citation>
    <scope>NUCLEOTIDE SEQUENCE</scope>
    <source>
        <strain evidence="3">CBS 7841</strain>
    </source>
</reference>
<dbReference type="GO" id="GO:0005576">
    <property type="term" value="C:extracellular region"/>
    <property type="evidence" value="ECO:0007669"/>
    <property type="project" value="TreeGrafter"/>
</dbReference>
<keyword evidence="2" id="KW-0732">Signal</keyword>
<dbReference type="InterPro" id="IPR039124">
    <property type="entry name" value="PRA1-like"/>
</dbReference>
<protein>
    <submittedName>
        <fullName evidence="3">Uncharacterized protein</fullName>
    </submittedName>
</protein>
<dbReference type="AlphaFoldDB" id="A0A1E3IGI2"/>
<name>A0A1E3IGI2_9TREE</name>
<feature type="chain" id="PRO_5043613013" evidence="2">
    <location>
        <begin position="17"/>
        <end position="319"/>
    </location>
</feature>
<dbReference type="GO" id="GO:0009986">
    <property type="term" value="C:cell surface"/>
    <property type="evidence" value="ECO:0007669"/>
    <property type="project" value="TreeGrafter"/>
</dbReference>
<evidence type="ECO:0000313" key="3">
    <source>
        <dbReference type="EMBL" id="WVN89160.1"/>
    </source>
</evidence>
<evidence type="ECO:0000313" key="4">
    <source>
        <dbReference type="Proteomes" id="UP000094043"/>
    </source>
</evidence>
<dbReference type="GO" id="GO:0009277">
    <property type="term" value="C:fungal-type cell wall"/>
    <property type="evidence" value="ECO:0007669"/>
    <property type="project" value="TreeGrafter"/>
</dbReference>
<dbReference type="VEuPathDB" id="FungiDB:L203_03312"/>
<dbReference type="GO" id="GO:0008237">
    <property type="term" value="F:metallopeptidase activity"/>
    <property type="evidence" value="ECO:0007669"/>
    <property type="project" value="InterPro"/>
</dbReference>
<keyword evidence="4" id="KW-1185">Reference proteome</keyword>
<dbReference type="EMBL" id="CP143788">
    <property type="protein sequence ID" value="WVN89160.1"/>
    <property type="molecule type" value="Genomic_DNA"/>
</dbReference>
<proteinExistence type="predicted"/>
<sequence length="319" mass="34100">MLSLLISALLAGSSVAMPLVPRDLKPYTSDINIHESCNATQRRMLDKALSDAFEVASFAKEYARTNGPADPVFQKYFGKDADSYTQVIGIWDAFLTGNKEGVILRCDNPDGNCAQKGFNGHWRGNNATSETVICDLSYTSRIYNEAFCMSGFQLASQKPSTYWSVDLIHRFFHVPAVTNGLVGHFAEDYASILELAEHNSTFAAIDSNALQYFAAHVYAIEVAKGGDACIGTPQAKQTDQHDHSQTSSNPPATSSNAGAASASVPPPPAESTGCTLHGDHYHCTGPATPTTQAAEVHDTPASGGDKDCHTHADGTVHCV</sequence>
<feature type="signal peptide" evidence="2">
    <location>
        <begin position="1"/>
        <end position="16"/>
    </location>
</feature>
<dbReference type="KEGG" id="cdep:91088586"/>
<reference evidence="3" key="1">
    <citation type="submission" date="2016-06" db="EMBL/GenBank/DDBJ databases">
        <authorList>
            <person name="Cuomo C."/>
            <person name="Litvintseva A."/>
            <person name="Heitman J."/>
            <person name="Chen Y."/>
            <person name="Sun S."/>
            <person name="Springer D."/>
            <person name="Dromer F."/>
            <person name="Young S."/>
            <person name="Zeng Q."/>
            <person name="Chapman S."/>
            <person name="Gujja S."/>
            <person name="Saif S."/>
            <person name="Birren B."/>
        </authorList>
    </citation>
    <scope>NUCLEOTIDE SEQUENCE</scope>
    <source>
        <strain evidence="3">CBS 7841</strain>
    </source>
</reference>
<dbReference type="Pfam" id="PF13933">
    <property type="entry name" value="HRXXH"/>
    <property type="match status" value="1"/>
</dbReference>
<dbReference type="Gene3D" id="3.40.390.10">
    <property type="entry name" value="Collagenase (Catalytic Domain)"/>
    <property type="match status" value="1"/>
</dbReference>
<feature type="region of interest" description="Disordered" evidence="1">
    <location>
        <begin position="231"/>
        <end position="308"/>
    </location>
</feature>
<reference evidence="3" key="3">
    <citation type="submission" date="2024-01" db="EMBL/GenBank/DDBJ databases">
        <authorList>
            <person name="Coelho M.A."/>
            <person name="David-Palma M."/>
            <person name="Shea T."/>
            <person name="Sun S."/>
            <person name="Cuomo C.A."/>
            <person name="Heitman J."/>
        </authorList>
    </citation>
    <scope>NUCLEOTIDE SEQUENCE</scope>
    <source>
        <strain evidence="3">CBS 7841</strain>
    </source>
</reference>
<dbReference type="SUPFAM" id="SSF55486">
    <property type="entry name" value="Metalloproteases ('zincins'), catalytic domain"/>
    <property type="match status" value="1"/>
</dbReference>
<organism evidence="3 4">
    <name type="scientific">Cryptococcus depauperatus CBS 7841</name>
    <dbReference type="NCBI Taxonomy" id="1295531"/>
    <lineage>
        <taxon>Eukaryota</taxon>
        <taxon>Fungi</taxon>
        <taxon>Dikarya</taxon>
        <taxon>Basidiomycota</taxon>
        <taxon>Agaricomycotina</taxon>
        <taxon>Tremellomycetes</taxon>
        <taxon>Tremellales</taxon>
        <taxon>Cryptococcaceae</taxon>
        <taxon>Cryptococcus</taxon>
    </lineage>
</organism>
<dbReference type="GeneID" id="91088586"/>
<dbReference type="InterPro" id="IPR024079">
    <property type="entry name" value="MetalloPept_cat_dom_sf"/>
</dbReference>
<dbReference type="OrthoDB" id="4689212at2759"/>
<accession>A0A1E3IGI2</accession>